<accession>A0A947DDH7</accession>
<feature type="domain" description="Acyl-CoA dehydrogenase/oxidase N-terminal" evidence="1">
    <location>
        <begin position="18"/>
        <end position="114"/>
    </location>
</feature>
<name>A0A947DDH7_9CYAN</name>
<evidence type="ECO:0000313" key="3">
    <source>
        <dbReference type="Proteomes" id="UP000717364"/>
    </source>
</evidence>
<dbReference type="GO" id="GO:0003995">
    <property type="term" value="F:acyl-CoA dehydrogenase activity"/>
    <property type="evidence" value="ECO:0007669"/>
    <property type="project" value="TreeGrafter"/>
</dbReference>
<organism evidence="2 3">
    <name type="scientific">Leptothoe spongobia TAU-MAC 1115</name>
    <dbReference type="NCBI Taxonomy" id="1967444"/>
    <lineage>
        <taxon>Bacteria</taxon>
        <taxon>Bacillati</taxon>
        <taxon>Cyanobacteriota</taxon>
        <taxon>Cyanophyceae</taxon>
        <taxon>Nodosilineales</taxon>
        <taxon>Cymatolegaceae</taxon>
        <taxon>Leptothoe</taxon>
        <taxon>Leptothoe spongobia</taxon>
    </lineage>
</organism>
<evidence type="ECO:0000313" key="2">
    <source>
        <dbReference type="EMBL" id="MBT9314539.1"/>
    </source>
</evidence>
<dbReference type="PANTHER" id="PTHR43884">
    <property type="entry name" value="ACYL-COA DEHYDROGENASE"/>
    <property type="match status" value="1"/>
</dbReference>
<evidence type="ECO:0000259" key="1">
    <source>
        <dbReference type="Pfam" id="PF02771"/>
    </source>
</evidence>
<keyword evidence="3" id="KW-1185">Reference proteome</keyword>
<dbReference type="AlphaFoldDB" id="A0A947DDH7"/>
<comment type="caution">
    <text evidence="2">The sequence shown here is derived from an EMBL/GenBank/DDBJ whole genome shotgun (WGS) entry which is preliminary data.</text>
</comment>
<dbReference type="Gene3D" id="1.10.540.10">
    <property type="entry name" value="Acyl-CoA dehydrogenase/oxidase, N-terminal domain"/>
    <property type="match status" value="1"/>
</dbReference>
<dbReference type="InterPro" id="IPR037069">
    <property type="entry name" value="AcylCoA_DH/ox_N_sf"/>
</dbReference>
<gene>
    <name evidence="2" type="ORF">IXB50_03770</name>
</gene>
<dbReference type="PANTHER" id="PTHR43884:SF12">
    <property type="entry name" value="ISOVALERYL-COA DEHYDROGENASE, MITOCHONDRIAL-RELATED"/>
    <property type="match status" value="1"/>
</dbReference>
<protein>
    <submittedName>
        <fullName evidence="2">Acyl-CoA dehydrogenase family protein</fullName>
    </submittedName>
</protein>
<dbReference type="InterPro" id="IPR013786">
    <property type="entry name" value="AcylCoA_DH/ox_N"/>
</dbReference>
<sequence>MGASAISSPQTKDLDCLFQTFIAPQAAQLDRDPKALHKAFQQLGSHGLLGLKASRDWGGQAWESQAIYEFIEQLARYSGALAFLQSQHQRCVQELSNSGNLGLKEQYLRAAIAGQIGLGVGFSHLRRSQQPVMAKEIAGGYVFNGMVPWITGFGIFEHWMLAAQLPDGQAVFVLAPFHGVGETLSFSAPMELAALGATQTVTATLHDWFAPQELVLDIKPVGWIQKADRGYPLTHNFFALGCARGGLDILERARSSTLPMIEQTYNRLNHELIRCRQETYGTLANPSEERLRLRAWAIDLAVRCGHGAVIVSRGAANLAGHPAQRVYREALAFSVSGQNNQVMNASLERIGRF</sequence>
<dbReference type="EMBL" id="JADOES010000004">
    <property type="protein sequence ID" value="MBT9314539.1"/>
    <property type="molecule type" value="Genomic_DNA"/>
</dbReference>
<dbReference type="InterPro" id="IPR009100">
    <property type="entry name" value="AcylCoA_DH/oxidase_NM_dom_sf"/>
</dbReference>
<reference evidence="2" key="2">
    <citation type="journal article" date="2021" name="Mar. Drugs">
        <title>Genome Reduction and Secondary Metabolism of the Marine Sponge-Associated Cyanobacterium Leptothoe.</title>
        <authorList>
            <person name="Konstantinou D."/>
            <person name="Popin R.V."/>
            <person name="Fewer D.P."/>
            <person name="Sivonen K."/>
            <person name="Gkelis S."/>
        </authorList>
    </citation>
    <scope>NUCLEOTIDE SEQUENCE</scope>
    <source>
        <strain evidence="2">TAU-MAC 1115</strain>
    </source>
</reference>
<dbReference type="RefSeq" id="WP_215607603.1">
    <property type="nucleotide sequence ID" value="NZ_JADOES010000004.1"/>
</dbReference>
<dbReference type="SUPFAM" id="SSF56645">
    <property type="entry name" value="Acyl-CoA dehydrogenase NM domain-like"/>
    <property type="match status" value="1"/>
</dbReference>
<reference evidence="2" key="1">
    <citation type="submission" date="2020-11" db="EMBL/GenBank/DDBJ databases">
        <authorList>
            <person name="Konstantinou D."/>
            <person name="Gkelis S."/>
            <person name="Popin R."/>
            <person name="Fewer D."/>
            <person name="Sivonen K."/>
        </authorList>
    </citation>
    <scope>NUCLEOTIDE SEQUENCE</scope>
    <source>
        <strain evidence="2">TAU-MAC 1115</strain>
    </source>
</reference>
<dbReference type="Pfam" id="PF02771">
    <property type="entry name" value="Acyl-CoA_dh_N"/>
    <property type="match status" value="1"/>
</dbReference>
<dbReference type="Proteomes" id="UP000717364">
    <property type="component" value="Unassembled WGS sequence"/>
</dbReference>
<dbReference type="GO" id="GO:0050660">
    <property type="term" value="F:flavin adenine dinucleotide binding"/>
    <property type="evidence" value="ECO:0007669"/>
    <property type="project" value="InterPro"/>
</dbReference>
<proteinExistence type="predicted"/>